<dbReference type="EMBL" id="CVQI01017113">
    <property type="protein sequence ID" value="CRK25026.1"/>
    <property type="molecule type" value="Genomic_DNA"/>
</dbReference>
<dbReference type="InterPro" id="IPR046670">
    <property type="entry name" value="DUF6540"/>
</dbReference>
<dbReference type="AlphaFoldDB" id="A0A0G4LSH4"/>
<reference evidence="3" key="1">
    <citation type="submission" date="2015-05" db="EMBL/GenBank/DDBJ databases">
        <authorList>
            <person name="Fogelqvist Johan"/>
        </authorList>
    </citation>
    <scope>NUCLEOTIDE SEQUENCE [LARGE SCALE GENOMIC DNA]</scope>
</reference>
<feature type="compositionally biased region" description="Basic and acidic residues" evidence="1">
    <location>
        <begin position="34"/>
        <end position="60"/>
    </location>
</feature>
<gene>
    <name evidence="2" type="ORF">BN1723_013464</name>
</gene>
<dbReference type="Pfam" id="PF20174">
    <property type="entry name" value="DUF6540"/>
    <property type="match status" value="1"/>
</dbReference>
<accession>A0A0G4LSH4</accession>
<feature type="region of interest" description="Disordered" evidence="1">
    <location>
        <begin position="211"/>
        <end position="247"/>
    </location>
</feature>
<feature type="compositionally biased region" description="Acidic residues" evidence="1">
    <location>
        <begin position="217"/>
        <end position="233"/>
    </location>
</feature>
<proteinExistence type="predicted"/>
<sequence length="247" mass="28834">MAATPFNLEDALQSIHEKGFYDLNEPLAGDRIAAMERNHFRSSTKEKGKDRATKDRPKDRSTKKHKKKDEKKDKKKAKHQEPLVDLYCAIYTPHFGNYYHWAFATHNQATSQWHLFQVVQDEQDGPFRPEGRQTNPTNSERCHQPLTFLGQMHPGWWDTLVQQIGMIQVPGEGLGWNCQDYVMDIWDALQAGQMIDELTWYEGREEMLPYYGQDFGGDADEESEEYEEQEEQEGQVMSQEFVYDSSE</sequence>
<feature type="compositionally biased region" description="Basic residues" evidence="1">
    <location>
        <begin position="61"/>
        <end position="78"/>
    </location>
</feature>
<organism evidence="2 3">
    <name type="scientific">Verticillium longisporum</name>
    <name type="common">Verticillium dahliae var. longisporum</name>
    <dbReference type="NCBI Taxonomy" id="100787"/>
    <lineage>
        <taxon>Eukaryota</taxon>
        <taxon>Fungi</taxon>
        <taxon>Dikarya</taxon>
        <taxon>Ascomycota</taxon>
        <taxon>Pezizomycotina</taxon>
        <taxon>Sordariomycetes</taxon>
        <taxon>Hypocreomycetidae</taxon>
        <taxon>Glomerellales</taxon>
        <taxon>Plectosphaerellaceae</taxon>
        <taxon>Verticillium</taxon>
    </lineage>
</organism>
<protein>
    <submittedName>
        <fullName evidence="2">Uncharacterized protein</fullName>
    </submittedName>
</protein>
<feature type="region of interest" description="Disordered" evidence="1">
    <location>
        <begin position="34"/>
        <end position="78"/>
    </location>
</feature>
<dbReference type="Proteomes" id="UP000045706">
    <property type="component" value="Unassembled WGS sequence"/>
</dbReference>
<evidence type="ECO:0000313" key="2">
    <source>
        <dbReference type="EMBL" id="CRK25026.1"/>
    </source>
</evidence>
<name>A0A0G4LSH4_VERLO</name>
<evidence type="ECO:0000313" key="3">
    <source>
        <dbReference type="Proteomes" id="UP000045706"/>
    </source>
</evidence>
<evidence type="ECO:0000256" key="1">
    <source>
        <dbReference type="SAM" id="MobiDB-lite"/>
    </source>
</evidence>